<dbReference type="GO" id="GO:0071555">
    <property type="term" value="P:cell wall organization"/>
    <property type="evidence" value="ECO:0007669"/>
    <property type="project" value="TreeGrafter"/>
</dbReference>
<dbReference type="EMBL" id="BIFQ01000001">
    <property type="protein sequence ID" value="GCE04312.1"/>
    <property type="molecule type" value="Genomic_DNA"/>
</dbReference>
<dbReference type="GO" id="GO:0005886">
    <property type="term" value="C:plasma membrane"/>
    <property type="evidence" value="ECO:0007669"/>
    <property type="project" value="TreeGrafter"/>
</dbReference>
<dbReference type="SUPFAM" id="SSF56519">
    <property type="entry name" value="Penicillin binding protein dimerisation domain"/>
    <property type="match status" value="1"/>
</dbReference>
<feature type="domain" description="Penicillin-binding protein dimerisation" evidence="5">
    <location>
        <begin position="55"/>
        <end position="215"/>
    </location>
</feature>
<comment type="caution">
    <text evidence="6">The sequence shown here is derived from an EMBL/GenBank/DDBJ whole genome shotgun (WGS) entry which is preliminary data.</text>
</comment>
<comment type="subcellular location">
    <subcellularLocation>
        <location evidence="1">Membrane</location>
    </subcellularLocation>
</comment>
<dbReference type="GO" id="GO:0008658">
    <property type="term" value="F:penicillin binding"/>
    <property type="evidence" value="ECO:0007669"/>
    <property type="project" value="InterPro"/>
</dbReference>
<dbReference type="OrthoDB" id="9804124at2"/>
<evidence type="ECO:0000313" key="7">
    <source>
        <dbReference type="Proteomes" id="UP000287224"/>
    </source>
</evidence>
<sequence length="583" mass="63257">MSTELRRARNRQMVIFLLVCAGMVLLSGRLYYWQVMQGPQLAKAANAEHLQSQTLNAPRGRIYDDAGQLLATNVVRDDVYIEPSQLVTDYPDTYQSERDTLIQKLSGVLNNIPKEKLTSAFNSSAPTVRVAISITPDQSQKLKNLHLPYIFLEPRTWRTYPGNDLAAQTLGFVQEGATGGSPQGIYGIEKKYNQLLSGKAGSFSAETDLNGNPLTVGPSFEQNAVPGDDITLTIDSTIQYQLQTDLEARVKQMGAMSGTAVVLNARTGAIVAMAGAPSFDPNDYSKYAGDTDCRGQLEVYSNPVVYCAYEPGSTMKAVTMAAALDQHLIKPTDTIQDPGYLAFKDGTPTVANWHNLGYGTESMTQVLEHSANVGAAWVATQKLGARGFYPYLQRFGFGQRTGVLDPESAGAYRTPVSKDWSPSDLARQSFGQSILVTPLQMASAYQAIANDGVLMQPYLVSSLRDKDHTTTIQPHEERQVISADTAKTLTSMLESVAQFNKDIVPGYRVAIKTGTATIQGLADTNTDASMAGFLPASNPQFVILVKIDHPTATIYGGSAAGPVWKDIAQQLMWHYSIPPDAAS</sequence>
<dbReference type="PANTHER" id="PTHR30627">
    <property type="entry name" value="PEPTIDOGLYCAN D,D-TRANSPEPTIDASE"/>
    <property type="match status" value="1"/>
</dbReference>
<reference evidence="7" key="1">
    <citation type="submission" date="2018-12" db="EMBL/GenBank/DDBJ databases">
        <title>Tengunoibacter tsumagoiensis gen. nov., sp. nov., Dictyobacter kobayashii sp. nov., D. alpinus sp. nov., and D. joshuensis sp. nov. and description of Dictyobacteraceae fam. nov. within the order Ktedonobacterales isolated from Tengu-no-mugimeshi.</title>
        <authorList>
            <person name="Wang C.M."/>
            <person name="Zheng Y."/>
            <person name="Sakai Y."/>
            <person name="Toyoda A."/>
            <person name="Minakuchi Y."/>
            <person name="Abe K."/>
            <person name="Yokota A."/>
            <person name="Yabe S."/>
        </authorList>
    </citation>
    <scope>NUCLEOTIDE SEQUENCE [LARGE SCALE GENOMIC DNA]</scope>
    <source>
        <strain evidence="7">S-27</strain>
    </source>
</reference>
<dbReference type="RefSeq" id="WP_126595479.1">
    <property type="nucleotide sequence ID" value="NZ_BIFQ01000001.1"/>
</dbReference>
<evidence type="ECO:0000256" key="3">
    <source>
        <dbReference type="ARBA" id="ARBA00023136"/>
    </source>
</evidence>
<dbReference type="InterPro" id="IPR050515">
    <property type="entry name" value="Beta-lactam/transpept"/>
</dbReference>
<gene>
    <name evidence="6" type="primary">ftsI</name>
    <name evidence="6" type="ORF">KDAU_16410</name>
</gene>
<organism evidence="6 7">
    <name type="scientific">Dictyobacter aurantiacus</name>
    <dbReference type="NCBI Taxonomy" id="1936993"/>
    <lineage>
        <taxon>Bacteria</taxon>
        <taxon>Bacillati</taxon>
        <taxon>Chloroflexota</taxon>
        <taxon>Ktedonobacteria</taxon>
        <taxon>Ktedonobacterales</taxon>
        <taxon>Dictyobacteraceae</taxon>
        <taxon>Dictyobacter</taxon>
    </lineage>
</organism>
<accession>A0A401ZBU8</accession>
<keyword evidence="7" id="KW-1185">Reference proteome</keyword>
<dbReference type="Gene3D" id="3.90.1310.10">
    <property type="entry name" value="Penicillin-binding protein 2a (Domain 2)"/>
    <property type="match status" value="1"/>
</dbReference>
<dbReference type="InterPro" id="IPR012338">
    <property type="entry name" value="Beta-lactam/transpept-like"/>
</dbReference>
<evidence type="ECO:0000313" key="6">
    <source>
        <dbReference type="EMBL" id="GCE04312.1"/>
    </source>
</evidence>
<dbReference type="Pfam" id="PF03717">
    <property type="entry name" value="PBP_dimer"/>
    <property type="match status" value="1"/>
</dbReference>
<dbReference type="SUPFAM" id="SSF56601">
    <property type="entry name" value="beta-lactamase/transpeptidase-like"/>
    <property type="match status" value="1"/>
</dbReference>
<dbReference type="Gene3D" id="3.30.450.330">
    <property type="match status" value="1"/>
</dbReference>
<dbReference type="Proteomes" id="UP000287224">
    <property type="component" value="Unassembled WGS sequence"/>
</dbReference>
<keyword evidence="3" id="KW-0472">Membrane</keyword>
<dbReference type="InterPro" id="IPR001460">
    <property type="entry name" value="PCN-bd_Tpept"/>
</dbReference>
<evidence type="ECO:0000256" key="2">
    <source>
        <dbReference type="ARBA" id="ARBA00007171"/>
    </source>
</evidence>
<proteinExistence type="inferred from homology"/>
<comment type="similarity">
    <text evidence="2">Belongs to the transpeptidase family.</text>
</comment>
<evidence type="ECO:0000256" key="1">
    <source>
        <dbReference type="ARBA" id="ARBA00004370"/>
    </source>
</evidence>
<evidence type="ECO:0000259" key="5">
    <source>
        <dbReference type="Pfam" id="PF03717"/>
    </source>
</evidence>
<protein>
    <submittedName>
        <fullName evidence="6">Penicillin-binding protein</fullName>
    </submittedName>
</protein>
<dbReference type="Pfam" id="PF00905">
    <property type="entry name" value="Transpeptidase"/>
    <property type="match status" value="1"/>
</dbReference>
<dbReference type="AlphaFoldDB" id="A0A401ZBU8"/>
<dbReference type="InterPro" id="IPR005311">
    <property type="entry name" value="PBP_dimer"/>
</dbReference>
<name>A0A401ZBU8_9CHLR</name>
<feature type="domain" description="Penicillin-binding protein transpeptidase" evidence="4">
    <location>
        <begin position="258"/>
        <end position="568"/>
    </location>
</feature>
<evidence type="ECO:0000259" key="4">
    <source>
        <dbReference type="Pfam" id="PF00905"/>
    </source>
</evidence>
<dbReference type="Gene3D" id="3.40.710.10">
    <property type="entry name" value="DD-peptidase/beta-lactamase superfamily"/>
    <property type="match status" value="1"/>
</dbReference>
<dbReference type="InterPro" id="IPR036138">
    <property type="entry name" value="PBP_dimer_sf"/>
</dbReference>
<dbReference type="PANTHER" id="PTHR30627:SF1">
    <property type="entry name" value="PEPTIDOGLYCAN D,D-TRANSPEPTIDASE FTSI"/>
    <property type="match status" value="1"/>
</dbReference>